<keyword evidence="5" id="KW-1185">Reference proteome</keyword>
<dbReference type="Pfam" id="PF00583">
    <property type="entry name" value="Acetyltransf_1"/>
    <property type="match status" value="1"/>
</dbReference>
<dbReference type="AlphaFoldDB" id="A0A3D8YD05"/>
<keyword evidence="2" id="KW-0012">Acyltransferase</keyword>
<dbReference type="Gene3D" id="3.40.630.30">
    <property type="match status" value="1"/>
</dbReference>
<gene>
    <name evidence="4" type="ORF">DSL64_08690</name>
</gene>
<dbReference type="PANTHER" id="PTHR43877">
    <property type="entry name" value="AMINOALKYLPHOSPHONATE N-ACETYLTRANSFERASE-RELATED-RELATED"/>
    <property type="match status" value="1"/>
</dbReference>
<dbReference type="InterPro" id="IPR050832">
    <property type="entry name" value="Bact_Acetyltransf"/>
</dbReference>
<dbReference type="RefSeq" id="WP_115830334.1">
    <property type="nucleotide sequence ID" value="NZ_QNUL01000005.1"/>
</dbReference>
<organism evidence="4 5">
    <name type="scientific">Dyadobacter luteus</name>
    <dbReference type="NCBI Taxonomy" id="2259619"/>
    <lineage>
        <taxon>Bacteria</taxon>
        <taxon>Pseudomonadati</taxon>
        <taxon>Bacteroidota</taxon>
        <taxon>Cytophagia</taxon>
        <taxon>Cytophagales</taxon>
        <taxon>Spirosomataceae</taxon>
        <taxon>Dyadobacter</taxon>
    </lineage>
</organism>
<accession>A0A3D8YD05</accession>
<dbReference type="SUPFAM" id="SSF55729">
    <property type="entry name" value="Acyl-CoA N-acyltransferases (Nat)"/>
    <property type="match status" value="1"/>
</dbReference>
<dbReference type="Proteomes" id="UP000256373">
    <property type="component" value="Unassembled WGS sequence"/>
</dbReference>
<evidence type="ECO:0000256" key="2">
    <source>
        <dbReference type="ARBA" id="ARBA00023315"/>
    </source>
</evidence>
<reference evidence="4 5" key="1">
    <citation type="submission" date="2018-07" db="EMBL/GenBank/DDBJ databases">
        <title>Dyadobacter roseus sp. nov., isolated from rose rhizosphere soil.</title>
        <authorList>
            <person name="Chen L."/>
        </authorList>
    </citation>
    <scope>NUCLEOTIDE SEQUENCE [LARGE SCALE GENOMIC DNA]</scope>
    <source>
        <strain evidence="4 5">RS19</strain>
    </source>
</reference>
<feature type="domain" description="N-acetyltransferase" evidence="3">
    <location>
        <begin position="3"/>
        <end position="150"/>
    </location>
</feature>
<comment type="caution">
    <text evidence="4">The sequence shown here is derived from an EMBL/GenBank/DDBJ whole genome shotgun (WGS) entry which is preliminary data.</text>
</comment>
<proteinExistence type="predicted"/>
<sequence>MLKIVRTNSDNPNFIKLIQLLDVTLCEIYGTKQEDYAEYNRIVDLPTVVLAYDNDEPIGCGCFKKFNDDTIEIKRMFVVPEQRGKGVASRILYELETWAIELKYTYSALETGKGQPEAIELYQKCGYTITTNYGQYAQEERSVCMLKALWTD</sequence>
<evidence type="ECO:0000313" key="4">
    <source>
        <dbReference type="EMBL" id="REA62334.1"/>
    </source>
</evidence>
<dbReference type="GO" id="GO:0016747">
    <property type="term" value="F:acyltransferase activity, transferring groups other than amino-acyl groups"/>
    <property type="evidence" value="ECO:0007669"/>
    <property type="project" value="InterPro"/>
</dbReference>
<dbReference type="EMBL" id="QNUL01000005">
    <property type="protein sequence ID" value="REA62334.1"/>
    <property type="molecule type" value="Genomic_DNA"/>
</dbReference>
<dbReference type="InterPro" id="IPR016181">
    <property type="entry name" value="Acyl_CoA_acyltransferase"/>
</dbReference>
<dbReference type="PANTHER" id="PTHR43877:SF2">
    <property type="entry name" value="AMINOALKYLPHOSPHONATE N-ACETYLTRANSFERASE-RELATED"/>
    <property type="match status" value="1"/>
</dbReference>
<evidence type="ECO:0000313" key="5">
    <source>
        <dbReference type="Proteomes" id="UP000256373"/>
    </source>
</evidence>
<keyword evidence="1 4" id="KW-0808">Transferase</keyword>
<evidence type="ECO:0000256" key="1">
    <source>
        <dbReference type="ARBA" id="ARBA00022679"/>
    </source>
</evidence>
<dbReference type="PROSITE" id="PS51186">
    <property type="entry name" value="GNAT"/>
    <property type="match status" value="1"/>
</dbReference>
<evidence type="ECO:0000259" key="3">
    <source>
        <dbReference type="PROSITE" id="PS51186"/>
    </source>
</evidence>
<dbReference type="CDD" id="cd04301">
    <property type="entry name" value="NAT_SF"/>
    <property type="match status" value="1"/>
</dbReference>
<protein>
    <submittedName>
        <fullName evidence="4">GNAT family N-acetyltransferase</fullName>
    </submittedName>
</protein>
<dbReference type="InterPro" id="IPR000182">
    <property type="entry name" value="GNAT_dom"/>
</dbReference>
<dbReference type="OrthoDB" id="9803233at2"/>
<name>A0A3D8YD05_9BACT</name>